<keyword evidence="11" id="KW-1185">Reference proteome</keyword>
<dbReference type="InterPro" id="IPR002583">
    <property type="entry name" value="Ribosomal_bS20"/>
</dbReference>
<dbReference type="Gene3D" id="1.20.58.110">
    <property type="entry name" value="Ribosomal protein S20"/>
    <property type="match status" value="1"/>
</dbReference>
<evidence type="ECO:0000256" key="4">
    <source>
        <dbReference type="ARBA" id="ARBA00022884"/>
    </source>
</evidence>
<dbReference type="GO" id="GO:0070181">
    <property type="term" value="F:small ribosomal subunit rRNA binding"/>
    <property type="evidence" value="ECO:0007669"/>
    <property type="project" value="TreeGrafter"/>
</dbReference>
<evidence type="ECO:0000256" key="1">
    <source>
        <dbReference type="ARBA" id="ARBA00003134"/>
    </source>
</evidence>
<evidence type="ECO:0000256" key="6">
    <source>
        <dbReference type="ARBA" id="ARBA00023274"/>
    </source>
</evidence>
<dbReference type="InterPro" id="IPR036510">
    <property type="entry name" value="Ribosomal_bS20_sf"/>
</dbReference>
<dbReference type="SUPFAM" id="SSF46992">
    <property type="entry name" value="Ribosomal protein S20"/>
    <property type="match status" value="1"/>
</dbReference>
<evidence type="ECO:0000256" key="9">
    <source>
        <dbReference type="SAM" id="MobiDB-lite"/>
    </source>
</evidence>
<dbReference type="OrthoDB" id="289707at2"/>
<evidence type="ECO:0000256" key="5">
    <source>
        <dbReference type="ARBA" id="ARBA00022980"/>
    </source>
</evidence>
<comment type="caution">
    <text evidence="10">The sequence shown here is derived from an EMBL/GenBank/DDBJ whole genome shotgun (WGS) entry which is preliminary data.</text>
</comment>
<organism evidence="10 11">
    <name type="scientific">Novipirellula aureliae</name>
    <dbReference type="NCBI Taxonomy" id="2527966"/>
    <lineage>
        <taxon>Bacteria</taxon>
        <taxon>Pseudomonadati</taxon>
        <taxon>Planctomycetota</taxon>
        <taxon>Planctomycetia</taxon>
        <taxon>Pirellulales</taxon>
        <taxon>Pirellulaceae</taxon>
        <taxon>Novipirellula</taxon>
    </lineage>
</organism>
<evidence type="ECO:0000313" key="10">
    <source>
        <dbReference type="EMBL" id="TWU45624.1"/>
    </source>
</evidence>
<dbReference type="HAMAP" id="MF_00500">
    <property type="entry name" value="Ribosomal_bS20"/>
    <property type="match status" value="1"/>
</dbReference>
<keyword evidence="6 8" id="KW-0687">Ribonucleoprotein</keyword>
<dbReference type="RefSeq" id="WP_146598291.1">
    <property type="nucleotide sequence ID" value="NZ_SJPY01000001.1"/>
</dbReference>
<evidence type="ECO:0000256" key="3">
    <source>
        <dbReference type="ARBA" id="ARBA00022730"/>
    </source>
</evidence>
<dbReference type="PANTHER" id="PTHR33398">
    <property type="entry name" value="30S RIBOSOMAL PROTEIN S20"/>
    <property type="match status" value="1"/>
</dbReference>
<dbReference type="AlphaFoldDB" id="A0A5C6EAV4"/>
<evidence type="ECO:0000256" key="8">
    <source>
        <dbReference type="HAMAP-Rule" id="MF_00500"/>
    </source>
</evidence>
<name>A0A5C6EAV4_9BACT</name>
<dbReference type="GO" id="GO:0005829">
    <property type="term" value="C:cytosol"/>
    <property type="evidence" value="ECO:0007669"/>
    <property type="project" value="TreeGrafter"/>
</dbReference>
<keyword evidence="4 8" id="KW-0694">RNA-binding</keyword>
<comment type="function">
    <text evidence="1 8">Binds directly to 16S ribosomal RNA.</text>
</comment>
<dbReference type="Pfam" id="PF01649">
    <property type="entry name" value="Ribosomal_S20p"/>
    <property type="match status" value="1"/>
</dbReference>
<evidence type="ECO:0000313" key="11">
    <source>
        <dbReference type="Proteomes" id="UP000315471"/>
    </source>
</evidence>
<comment type="similarity">
    <text evidence="2 8">Belongs to the bacterial ribosomal protein bS20 family.</text>
</comment>
<dbReference type="Proteomes" id="UP000315471">
    <property type="component" value="Unassembled WGS sequence"/>
</dbReference>
<evidence type="ECO:0000256" key="7">
    <source>
        <dbReference type="ARBA" id="ARBA00035136"/>
    </source>
</evidence>
<dbReference type="PANTHER" id="PTHR33398:SF1">
    <property type="entry name" value="SMALL RIBOSOMAL SUBUNIT PROTEIN BS20C"/>
    <property type="match status" value="1"/>
</dbReference>
<dbReference type="GO" id="GO:0015935">
    <property type="term" value="C:small ribosomal subunit"/>
    <property type="evidence" value="ECO:0007669"/>
    <property type="project" value="TreeGrafter"/>
</dbReference>
<reference evidence="10 11" key="1">
    <citation type="submission" date="2019-02" db="EMBL/GenBank/DDBJ databases">
        <title>Deep-cultivation of Planctomycetes and their phenomic and genomic characterization uncovers novel biology.</title>
        <authorList>
            <person name="Wiegand S."/>
            <person name="Jogler M."/>
            <person name="Boedeker C."/>
            <person name="Pinto D."/>
            <person name="Vollmers J."/>
            <person name="Rivas-Marin E."/>
            <person name="Kohn T."/>
            <person name="Peeters S.H."/>
            <person name="Heuer A."/>
            <person name="Rast P."/>
            <person name="Oberbeckmann S."/>
            <person name="Bunk B."/>
            <person name="Jeske O."/>
            <person name="Meyerdierks A."/>
            <person name="Storesund J.E."/>
            <person name="Kallscheuer N."/>
            <person name="Luecker S."/>
            <person name="Lage O.M."/>
            <person name="Pohl T."/>
            <person name="Merkel B.J."/>
            <person name="Hornburger P."/>
            <person name="Mueller R.-W."/>
            <person name="Bruemmer F."/>
            <person name="Labrenz M."/>
            <person name="Spormann A.M."/>
            <person name="Op Den Camp H."/>
            <person name="Overmann J."/>
            <person name="Amann R."/>
            <person name="Jetten M.S.M."/>
            <person name="Mascher T."/>
            <person name="Medema M.H."/>
            <person name="Devos D.P."/>
            <person name="Kaster A.-K."/>
            <person name="Ovreas L."/>
            <person name="Rohde M."/>
            <person name="Galperin M.Y."/>
            <person name="Jogler C."/>
        </authorList>
    </citation>
    <scope>NUCLEOTIDE SEQUENCE [LARGE SCALE GENOMIC DNA]</scope>
    <source>
        <strain evidence="10 11">Q31b</strain>
    </source>
</reference>
<keyword evidence="5 8" id="KW-0689">Ribosomal protein</keyword>
<dbReference type="GO" id="GO:0006412">
    <property type="term" value="P:translation"/>
    <property type="evidence" value="ECO:0007669"/>
    <property type="project" value="UniProtKB-UniRule"/>
</dbReference>
<feature type="region of interest" description="Disordered" evidence="9">
    <location>
        <begin position="1"/>
        <end position="29"/>
    </location>
</feature>
<proteinExistence type="inferred from homology"/>
<gene>
    <name evidence="8 10" type="primary">rpsT</name>
    <name evidence="10" type="ORF">Q31b_08000</name>
</gene>
<dbReference type="FunFam" id="1.20.58.110:FF:000001">
    <property type="entry name" value="30S ribosomal protein S20"/>
    <property type="match status" value="1"/>
</dbReference>
<keyword evidence="3 8" id="KW-0699">rRNA-binding</keyword>
<dbReference type="GO" id="GO:0003735">
    <property type="term" value="F:structural constituent of ribosome"/>
    <property type="evidence" value="ECO:0007669"/>
    <property type="project" value="InterPro"/>
</dbReference>
<evidence type="ECO:0000256" key="2">
    <source>
        <dbReference type="ARBA" id="ARBA00007634"/>
    </source>
</evidence>
<accession>A0A5C6EAV4</accession>
<dbReference type="EMBL" id="SJPY01000001">
    <property type="protein sequence ID" value="TWU45624.1"/>
    <property type="molecule type" value="Genomic_DNA"/>
</dbReference>
<protein>
    <recommendedName>
        <fullName evidence="7 8">Small ribosomal subunit protein bS20</fullName>
    </recommendedName>
</protein>
<dbReference type="NCBIfam" id="TIGR00029">
    <property type="entry name" value="S20"/>
    <property type="match status" value="1"/>
</dbReference>
<sequence length="90" mass="10147">MPNTQSAKKRLRQSEKLRLRNRATRSNMRSTLRNVREAVKEGDTDKMQAAFRLAVKKLDKAASKNIIHRNAAARTKSRLSKLVKAAGCKA</sequence>